<dbReference type="SMART" id="SM00908">
    <property type="entry name" value="Gal-bind_lectin"/>
    <property type="match status" value="2"/>
</dbReference>
<evidence type="ECO:0000259" key="3">
    <source>
        <dbReference type="PROSITE" id="PS51304"/>
    </source>
</evidence>
<proteinExistence type="predicted"/>
<dbReference type="CDD" id="cd00070">
    <property type="entry name" value="GLECT"/>
    <property type="match status" value="1"/>
</dbReference>
<reference evidence="4" key="1">
    <citation type="submission" date="2014-11" db="EMBL/GenBank/DDBJ databases">
        <authorList>
            <person name="Geib S."/>
        </authorList>
    </citation>
    <scope>NUCLEOTIDE SEQUENCE</scope>
</reference>
<feature type="domain" description="Galectin" evidence="3">
    <location>
        <begin position="183"/>
        <end position="319"/>
    </location>
</feature>
<evidence type="ECO:0000256" key="1">
    <source>
        <dbReference type="ARBA" id="ARBA00022734"/>
    </source>
</evidence>
<protein>
    <recommendedName>
        <fullName evidence="2">Galectin</fullName>
    </recommendedName>
</protein>
<accession>A0A0A1XAA5</accession>
<dbReference type="PANTHER" id="PTHR11346:SF189">
    <property type="entry name" value="GALECTIN"/>
    <property type="match status" value="1"/>
</dbReference>
<evidence type="ECO:0000313" key="4">
    <source>
        <dbReference type="EMBL" id="JAD08047.1"/>
    </source>
</evidence>
<dbReference type="GO" id="GO:0030246">
    <property type="term" value="F:carbohydrate binding"/>
    <property type="evidence" value="ECO:0007669"/>
    <property type="project" value="UniProtKB-UniRule"/>
</dbReference>
<keyword evidence="1 2" id="KW-0430">Lectin</keyword>
<reference evidence="4" key="2">
    <citation type="journal article" date="2015" name="Gigascience">
        <title>Reconstructing a comprehensive transcriptome assembly of a white-pupal translocated strain of the pest fruit fly Bactrocera cucurbitae.</title>
        <authorList>
            <person name="Sim S.B."/>
            <person name="Calla B."/>
            <person name="Hall B."/>
            <person name="DeRego T."/>
            <person name="Geib S.M."/>
        </authorList>
    </citation>
    <scope>NUCLEOTIDE SEQUENCE</scope>
</reference>
<dbReference type="AlphaFoldDB" id="A0A0A1XAA5"/>
<dbReference type="PANTHER" id="PTHR11346">
    <property type="entry name" value="GALECTIN"/>
    <property type="match status" value="1"/>
</dbReference>
<dbReference type="InterPro" id="IPR044156">
    <property type="entry name" value="Galectin-like"/>
</dbReference>
<gene>
    <name evidence="4" type="primary">GAL-1</name>
    <name evidence="4" type="ORF">g.2165</name>
</gene>
<dbReference type="SMART" id="SM00276">
    <property type="entry name" value="GLECT"/>
    <property type="match status" value="2"/>
</dbReference>
<dbReference type="PROSITE" id="PS51304">
    <property type="entry name" value="GALECTIN"/>
    <property type="match status" value="2"/>
</dbReference>
<sequence>MSSLESDWNHSFCGSQSEMNTWKGKLLTDVPFGHVLIVSGKVKPNPNKICLDLTDNIKGQNESETVYLKIEANFRENQIIRSMFMPGEGWQQEEISKNWKADGPKNPLVPGQTFTFRIAVLQKSFEIYINDNLYGAFEFVKFPKPINFLMVYGDFEKITQFHQRMLFPLVFPRSLICAEKIAFQSDVPKKYEVGTVVAMECIAKGPSNTAFSICFQCNDTGRVVLKFHVNFETTTVSRTYERADNSFSLDDEETDGEFPFQRGKLFKIAFGIGDKAFIIAVNGQYFTYYNYPVRSFAISTLKCFTNKVGDFAVKNLEYHCDSPLLARVEKLSLI</sequence>
<feature type="domain" description="Galectin" evidence="3">
    <location>
        <begin position="22"/>
        <end position="164"/>
    </location>
</feature>
<evidence type="ECO:0000256" key="2">
    <source>
        <dbReference type="RuleBase" id="RU102079"/>
    </source>
</evidence>
<organism evidence="4">
    <name type="scientific">Zeugodacus cucurbitae</name>
    <name type="common">Melon fruit fly</name>
    <name type="synonym">Bactrocera cucurbitae</name>
    <dbReference type="NCBI Taxonomy" id="28588"/>
    <lineage>
        <taxon>Eukaryota</taxon>
        <taxon>Metazoa</taxon>
        <taxon>Ecdysozoa</taxon>
        <taxon>Arthropoda</taxon>
        <taxon>Hexapoda</taxon>
        <taxon>Insecta</taxon>
        <taxon>Pterygota</taxon>
        <taxon>Neoptera</taxon>
        <taxon>Endopterygota</taxon>
        <taxon>Diptera</taxon>
        <taxon>Brachycera</taxon>
        <taxon>Muscomorpha</taxon>
        <taxon>Tephritoidea</taxon>
        <taxon>Tephritidae</taxon>
        <taxon>Zeugodacus</taxon>
        <taxon>Zeugodacus</taxon>
    </lineage>
</organism>
<dbReference type="InterPro" id="IPR013320">
    <property type="entry name" value="ConA-like_dom_sf"/>
</dbReference>
<dbReference type="InterPro" id="IPR001079">
    <property type="entry name" value="Galectin_CRD"/>
</dbReference>
<name>A0A0A1XAA5_ZEUCU</name>
<dbReference type="EMBL" id="GBXI01006245">
    <property type="protein sequence ID" value="JAD08047.1"/>
    <property type="molecule type" value="Transcribed_RNA"/>
</dbReference>
<dbReference type="Gene3D" id="2.60.120.200">
    <property type="match status" value="2"/>
</dbReference>
<dbReference type="SUPFAM" id="SSF49899">
    <property type="entry name" value="Concanavalin A-like lectins/glucanases"/>
    <property type="match status" value="2"/>
</dbReference>
<dbReference type="Pfam" id="PF00337">
    <property type="entry name" value="Gal-bind_lectin"/>
    <property type="match status" value="2"/>
</dbReference>